<dbReference type="EMBL" id="CAXITT010000857">
    <property type="protein sequence ID" value="CAL1546802.1"/>
    <property type="molecule type" value="Genomic_DNA"/>
</dbReference>
<comment type="caution">
    <text evidence="1">The sequence shown here is derived from an EMBL/GenBank/DDBJ whole genome shotgun (WGS) entry which is preliminary data.</text>
</comment>
<feature type="non-terminal residue" evidence="1">
    <location>
        <position position="221"/>
    </location>
</feature>
<evidence type="ECO:0000313" key="2">
    <source>
        <dbReference type="Proteomes" id="UP001497497"/>
    </source>
</evidence>
<name>A0AAV2IM64_LYMST</name>
<dbReference type="Proteomes" id="UP001497497">
    <property type="component" value="Unassembled WGS sequence"/>
</dbReference>
<dbReference type="InterPro" id="IPR052575">
    <property type="entry name" value="SSU_processome_comp_20"/>
</dbReference>
<dbReference type="AlphaFoldDB" id="A0AAV2IM64"/>
<accession>A0AAV2IM64</accession>
<feature type="non-terminal residue" evidence="1">
    <location>
        <position position="1"/>
    </location>
</feature>
<reference evidence="1 2" key="1">
    <citation type="submission" date="2024-04" db="EMBL/GenBank/DDBJ databases">
        <authorList>
            <consortium name="Genoscope - CEA"/>
            <person name="William W."/>
        </authorList>
    </citation>
    <scope>NUCLEOTIDE SEQUENCE [LARGE SCALE GENOMIC DNA]</scope>
</reference>
<dbReference type="GO" id="GO:0030686">
    <property type="term" value="C:90S preribosome"/>
    <property type="evidence" value="ECO:0007669"/>
    <property type="project" value="TreeGrafter"/>
</dbReference>
<dbReference type="SUPFAM" id="SSF48371">
    <property type="entry name" value="ARM repeat"/>
    <property type="match status" value="1"/>
</dbReference>
<proteinExistence type="predicted"/>
<dbReference type="GO" id="GO:0032040">
    <property type="term" value="C:small-subunit processome"/>
    <property type="evidence" value="ECO:0007669"/>
    <property type="project" value="TreeGrafter"/>
</dbReference>
<evidence type="ECO:0000313" key="1">
    <source>
        <dbReference type="EMBL" id="CAL1546802.1"/>
    </source>
</evidence>
<dbReference type="PANTHER" id="PTHR17695">
    <property type="entry name" value="SMALL SUBUNIT PROCESSOME COMPONENT 20 HOMOLOG"/>
    <property type="match status" value="1"/>
</dbReference>
<sequence>VLWRFLIKDFKDVFSHFSRLLLSSQKDYIKVFAAESCAYLLRKVKKQNELLNFLFASLNESPELADGVGLLLFEMVKGVKFHFHTISEKVFPLILYKLGKWNPLEKKQIRLPKNLVEQSVTIFMQECAEHTTKENCKELWRQLLDCIIQVHSASISQTSSEDVGNSKQSLSLVKHLCRLLRLVSVWLSHNSGKIVTDPEQVASTLCVLLKSPMNPEVIGSD</sequence>
<dbReference type="PANTHER" id="PTHR17695:SF11">
    <property type="entry name" value="SMALL SUBUNIT PROCESSOME COMPONENT 20 HOMOLOG"/>
    <property type="match status" value="1"/>
</dbReference>
<keyword evidence="2" id="KW-1185">Reference proteome</keyword>
<protein>
    <submittedName>
        <fullName evidence="1">Uncharacterized protein</fullName>
    </submittedName>
</protein>
<gene>
    <name evidence="1" type="ORF">GSLYS_00020179001</name>
</gene>
<dbReference type="InterPro" id="IPR016024">
    <property type="entry name" value="ARM-type_fold"/>
</dbReference>
<organism evidence="1 2">
    <name type="scientific">Lymnaea stagnalis</name>
    <name type="common">Great pond snail</name>
    <name type="synonym">Helix stagnalis</name>
    <dbReference type="NCBI Taxonomy" id="6523"/>
    <lineage>
        <taxon>Eukaryota</taxon>
        <taxon>Metazoa</taxon>
        <taxon>Spiralia</taxon>
        <taxon>Lophotrochozoa</taxon>
        <taxon>Mollusca</taxon>
        <taxon>Gastropoda</taxon>
        <taxon>Heterobranchia</taxon>
        <taxon>Euthyneura</taxon>
        <taxon>Panpulmonata</taxon>
        <taxon>Hygrophila</taxon>
        <taxon>Lymnaeoidea</taxon>
        <taxon>Lymnaeidae</taxon>
        <taxon>Lymnaea</taxon>
    </lineage>
</organism>